<dbReference type="AlphaFoldDB" id="A0AB39TX72"/>
<accession>A0AB39TX72</accession>
<reference evidence="1" key="1">
    <citation type="submission" date="2024-07" db="EMBL/GenBank/DDBJ databases">
        <authorList>
            <person name="Yu S.T."/>
        </authorList>
    </citation>
    <scope>NUCLEOTIDE SEQUENCE</scope>
    <source>
        <strain evidence="1">Y1</strain>
    </source>
</reference>
<protein>
    <submittedName>
        <fullName evidence="1">Uncharacterized protein</fullName>
    </submittedName>
</protein>
<organism evidence="1">
    <name type="scientific">Streptomyces sp. Y1</name>
    <dbReference type="NCBI Taxonomy" id="3238634"/>
    <lineage>
        <taxon>Bacteria</taxon>
        <taxon>Bacillati</taxon>
        <taxon>Actinomycetota</taxon>
        <taxon>Actinomycetes</taxon>
        <taxon>Kitasatosporales</taxon>
        <taxon>Streptomycetaceae</taxon>
        <taxon>Streptomyces</taxon>
    </lineage>
</organism>
<sequence>MVGFVGIGLSVLVMVEAVTKLDPKRPVGQSGPCRLPELLPCGRS</sequence>
<dbReference type="EMBL" id="CP163445">
    <property type="protein sequence ID" value="XDQ83631.1"/>
    <property type="molecule type" value="Genomic_DNA"/>
</dbReference>
<dbReference type="RefSeq" id="WP_369185714.1">
    <property type="nucleotide sequence ID" value="NZ_CP163445.1"/>
</dbReference>
<name>A0AB39TX72_9ACTN</name>
<evidence type="ECO:0000313" key="1">
    <source>
        <dbReference type="EMBL" id="XDQ83631.1"/>
    </source>
</evidence>
<gene>
    <name evidence="1" type="ORF">AB2U05_36570</name>
</gene>
<proteinExistence type="predicted"/>